<dbReference type="PANTHER" id="PTHR30137:SF8">
    <property type="entry name" value="BLR5498 PROTEIN"/>
    <property type="match status" value="1"/>
</dbReference>
<protein>
    <submittedName>
        <fullName evidence="4">LLM class flavin-dependent oxidoreductase</fullName>
    </submittedName>
</protein>
<organism evidence="4 5">
    <name type="scientific">Candidatus Seongchinamella marina</name>
    <dbReference type="NCBI Taxonomy" id="2518990"/>
    <lineage>
        <taxon>Bacteria</taxon>
        <taxon>Pseudomonadati</taxon>
        <taxon>Pseudomonadota</taxon>
        <taxon>Gammaproteobacteria</taxon>
        <taxon>Cellvibrionales</taxon>
        <taxon>Halieaceae</taxon>
        <taxon>Seongchinamella</taxon>
    </lineage>
</organism>
<accession>A0ABT3SWL3</accession>
<dbReference type="EMBL" id="SHNP01000003">
    <property type="protein sequence ID" value="MCX2973664.1"/>
    <property type="molecule type" value="Genomic_DNA"/>
</dbReference>
<evidence type="ECO:0000256" key="2">
    <source>
        <dbReference type="ARBA" id="ARBA00023033"/>
    </source>
</evidence>
<evidence type="ECO:0000313" key="4">
    <source>
        <dbReference type="EMBL" id="MCX2973664.1"/>
    </source>
</evidence>
<dbReference type="SUPFAM" id="SSF51679">
    <property type="entry name" value="Bacterial luciferase-like"/>
    <property type="match status" value="1"/>
</dbReference>
<reference evidence="4" key="1">
    <citation type="submission" date="2019-02" db="EMBL/GenBank/DDBJ databases">
        <authorList>
            <person name="Li S.-H."/>
        </authorList>
    </citation>
    <scope>NUCLEOTIDE SEQUENCE</scope>
    <source>
        <strain evidence="4">IMCC8485</strain>
    </source>
</reference>
<evidence type="ECO:0000256" key="1">
    <source>
        <dbReference type="ARBA" id="ARBA00023002"/>
    </source>
</evidence>
<dbReference type="Gene3D" id="3.20.20.30">
    <property type="entry name" value="Luciferase-like domain"/>
    <property type="match status" value="1"/>
</dbReference>
<dbReference type="InterPro" id="IPR050766">
    <property type="entry name" value="Bact_Lucif_Oxidored"/>
</dbReference>
<evidence type="ECO:0000313" key="5">
    <source>
        <dbReference type="Proteomes" id="UP001143307"/>
    </source>
</evidence>
<dbReference type="InterPro" id="IPR011251">
    <property type="entry name" value="Luciferase-like_dom"/>
</dbReference>
<dbReference type="InterPro" id="IPR036661">
    <property type="entry name" value="Luciferase-like_sf"/>
</dbReference>
<dbReference type="Pfam" id="PF00296">
    <property type="entry name" value="Bac_luciferase"/>
    <property type="match status" value="1"/>
</dbReference>
<feature type="domain" description="Luciferase-like" evidence="3">
    <location>
        <begin position="23"/>
        <end position="205"/>
    </location>
</feature>
<keyword evidence="2" id="KW-0503">Monooxygenase</keyword>
<sequence>MDINAQRNIVLRFDMRCAPQCPDSQTSRYQAAIAMASWADQNSVDVIGLSEHHATEDGFLSAPLQLAGMMAAVTQRIRISVSALLVPLHDPLRLAEDITVLDLASGGRFSATCGLGYREQEYQIAGVDWKTRGKVFDSKLDSLCKLLAGNTVLNKGTEITLAPGPNSSLQSLLMIGGNSSAAARRAARLGLIFSPAIDDPELEQIYRKECERLSNWGMTIFPRKPATTFISEDATATWDLIGPYLLHDAIAYGAWRHTSRRAYAESFATDIEQLKAEGKYRILSPQQAIHAIESTGSLHLAPLCGGVPIEFGWQSLRLFENKVLPALK</sequence>
<dbReference type="Proteomes" id="UP001143307">
    <property type="component" value="Unassembled WGS sequence"/>
</dbReference>
<keyword evidence="1" id="KW-0560">Oxidoreductase</keyword>
<evidence type="ECO:0000259" key="3">
    <source>
        <dbReference type="Pfam" id="PF00296"/>
    </source>
</evidence>
<proteinExistence type="predicted"/>
<keyword evidence="5" id="KW-1185">Reference proteome</keyword>
<dbReference type="RefSeq" id="WP_279252548.1">
    <property type="nucleotide sequence ID" value="NZ_SHNP01000003.1"/>
</dbReference>
<name>A0ABT3SWL3_9GAMM</name>
<comment type="caution">
    <text evidence="4">The sequence shown here is derived from an EMBL/GenBank/DDBJ whole genome shotgun (WGS) entry which is preliminary data.</text>
</comment>
<gene>
    <name evidence="4" type="ORF">EYC87_08760</name>
</gene>
<dbReference type="PANTHER" id="PTHR30137">
    <property type="entry name" value="LUCIFERASE-LIKE MONOOXYGENASE"/>
    <property type="match status" value="1"/>
</dbReference>